<gene>
    <name evidence="1" type="ORF">ESY86_06190</name>
</gene>
<comment type="caution">
    <text evidence="1">The sequence shown here is derived from an EMBL/GenBank/DDBJ whole genome shotgun (WGS) entry which is preliminary data.</text>
</comment>
<reference evidence="1 2" key="1">
    <citation type="submission" date="2019-08" db="EMBL/GenBank/DDBJ databases">
        <title>Genomes of Subsaximicrobium wynnwilliamsii strains.</title>
        <authorList>
            <person name="Bowman J.P."/>
        </authorList>
    </citation>
    <scope>NUCLEOTIDE SEQUENCE [LARGE SCALE GENOMIC DNA]</scope>
    <source>
        <strain evidence="1 2">2-80-2</strain>
    </source>
</reference>
<accession>A0A5C6ZJM3</accession>
<protein>
    <submittedName>
        <fullName evidence="1">Uncharacterized protein</fullName>
    </submittedName>
</protein>
<organism evidence="1 2">
    <name type="scientific">Subsaximicrobium wynnwilliamsii</name>
    <dbReference type="NCBI Taxonomy" id="291179"/>
    <lineage>
        <taxon>Bacteria</taxon>
        <taxon>Pseudomonadati</taxon>
        <taxon>Bacteroidota</taxon>
        <taxon>Flavobacteriia</taxon>
        <taxon>Flavobacteriales</taxon>
        <taxon>Flavobacteriaceae</taxon>
        <taxon>Subsaximicrobium</taxon>
    </lineage>
</organism>
<proteinExistence type="predicted"/>
<evidence type="ECO:0000313" key="1">
    <source>
        <dbReference type="EMBL" id="TXD89959.1"/>
    </source>
</evidence>
<dbReference type="AlphaFoldDB" id="A0A5C6ZJM3"/>
<keyword evidence="2" id="KW-1185">Reference proteome</keyword>
<name>A0A5C6ZJM3_9FLAO</name>
<dbReference type="Proteomes" id="UP000321578">
    <property type="component" value="Unassembled WGS sequence"/>
</dbReference>
<evidence type="ECO:0000313" key="2">
    <source>
        <dbReference type="Proteomes" id="UP000321578"/>
    </source>
</evidence>
<dbReference type="EMBL" id="VORO01000005">
    <property type="protein sequence ID" value="TXD89959.1"/>
    <property type="molecule type" value="Genomic_DNA"/>
</dbReference>
<dbReference type="OrthoDB" id="333971at2"/>
<sequence>MVLILLFVALLYWSVSSTSKTFGRSKILSPKNSETVNFKLYDSVLIAASTNYNSNLVKNLMQGEQYRKAWSEPVAVQILFLDTLFGGGVKILEEGGGNQTHSLKLEGPNGIEYSLRSVNKDPTPLIPDIAYTLGLKNIVVDGIAAQHPFGALLASQLAEAANIPHTHPKMVFLPKQDFLKDYNEKYGNRLFLLEYESDSWVDWTKFDSITEIRDTEDLQKLKMEQGSHLSIDKRALIKARLFDFLIGDWDRHTKQWGWAIKKIDSNYLAIPIPGDRDNAFFNAEGIIPSILGHPMIIPTLRSFDDKIDFMEGLVYPFDRYFLIDTPESIFTAEAKALQKLMTNETIDASLNVWPKSIAKLNGSEITRKIKQRRDDLVKYAKEFKAEIDRQGIVTEALKGSEDNKLNPKLLKCFDCNRN</sequence>